<dbReference type="EMBL" id="JBHSHD010000006">
    <property type="protein sequence ID" value="MFC4820202.1"/>
    <property type="molecule type" value="Genomic_DNA"/>
</dbReference>
<keyword evidence="4" id="KW-1185">Reference proteome</keyword>
<accession>A0ABV9QT19</accession>
<evidence type="ECO:0000256" key="1">
    <source>
        <dbReference type="SAM" id="SignalP"/>
    </source>
</evidence>
<gene>
    <name evidence="3" type="ORF">ACFO6Q_07695</name>
</gene>
<sequence>MTSRPIIGRCAAIAFGTALLGACTSAAPTHYHSLLDRPDTVAPATAPAAFLIDVQPVGIPAQVDRPQIVVRDADGMVPLERERWIAPLADEIRTTLSAGLTRELATTDVAGQPRPVGARVLNIRVDLRRFESAPGAYAAVDATWSLSLDAAKSSPLVCSIRVRESAGEGYEALVRAHRLVLATIARRIATAARAYATAGDGTCAPD</sequence>
<feature type="domain" description="ABC-type transport auxiliary lipoprotein component" evidence="2">
    <location>
        <begin position="34"/>
        <end position="189"/>
    </location>
</feature>
<dbReference type="RefSeq" id="WP_380020034.1">
    <property type="nucleotide sequence ID" value="NZ_JBHSHD010000006.1"/>
</dbReference>
<evidence type="ECO:0000313" key="3">
    <source>
        <dbReference type="EMBL" id="MFC4820202.1"/>
    </source>
</evidence>
<dbReference type="Proteomes" id="UP001595886">
    <property type="component" value="Unassembled WGS sequence"/>
</dbReference>
<protein>
    <submittedName>
        <fullName evidence="3">Membrane integrity-associated transporter subunit PqiC</fullName>
    </submittedName>
</protein>
<dbReference type="Pfam" id="PF03886">
    <property type="entry name" value="ABC_trans_aux"/>
    <property type="match status" value="1"/>
</dbReference>
<feature type="signal peptide" evidence="1">
    <location>
        <begin position="1"/>
        <end position="26"/>
    </location>
</feature>
<dbReference type="SUPFAM" id="SSF159594">
    <property type="entry name" value="XCC0632-like"/>
    <property type="match status" value="1"/>
</dbReference>
<dbReference type="Gene3D" id="3.40.50.10610">
    <property type="entry name" value="ABC-type transport auxiliary lipoprotein component"/>
    <property type="match status" value="1"/>
</dbReference>
<feature type="chain" id="PRO_5046674294" evidence="1">
    <location>
        <begin position="27"/>
        <end position="206"/>
    </location>
</feature>
<dbReference type="InterPro" id="IPR005586">
    <property type="entry name" value="ABC_trans_aux"/>
</dbReference>
<comment type="caution">
    <text evidence="3">The sequence shown here is derived from an EMBL/GenBank/DDBJ whole genome shotgun (WGS) entry which is preliminary data.</text>
</comment>
<evidence type="ECO:0000259" key="2">
    <source>
        <dbReference type="Pfam" id="PF03886"/>
    </source>
</evidence>
<proteinExistence type="predicted"/>
<evidence type="ECO:0000313" key="4">
    <source>
        <dbReference type="Proteomes" id="UP001595886"/>
    </source>
</evidence>
<organism evidence="3 4">
    <name type="scientific">Dokdonella ginsengisoli</name>
    <dbReference type="NCBI Taxonomy" id="363846"/>
    <lineage>
        <taxon>Bacteria</taxon>
        <taxon>Pseudomonadati</taxon>
        <taxon>Pseudomonadota</taxon>
        <taxon>Gammaproteobacteria</taxon>
        <taxon>Lysobacterales</taxon>
        <taxon>Rhodanobacteraceae</taxon>
        <taxon>Dokdonella</taxon>
    </lineage>
</organism>
<reference evidence="4" key="1">
    <citation type="journal article" date="2019" name="Int. J. Syst. Evol. Microbiol.">
        <title>The Global Catalogue of Microorganisms (GCM) 10K type strain sequencing project: providing services to taxonomists for standard genome sequencing and annotation.</title>
        <authorList>
            <consortium name="The Broad Institute Genomics Platform"/>
            <consortium name="The Broad Institute Genome Sequencing Center for Infectious Disease"/>
            <person name="Wu L."/>
            <person name="Ma J."/>
        </authorList>
    </citation>
    <scope>NUCLEOTIDE SEQUENCE [LARGE SCALE GENOMIC DNA]</scope>
    <source>
        <strain evidence="4">CCUG 30340</strain>
    </source>
</reference>
<keyword evidence="1" id="KW-0732">Signal</keyword>
<name>A0ABV9QT19_9GAMM</name>
<dbReference type="PROSITE" id="PS51257">
    <property type="entry name" value="PROKAR_LIPOPROTEIN"/>
    <property type="match status" value="1"/>
</dbReference>